<evidence type="ECO:0000313" key="9">
    <source>
        <dbReference type="EMBL" id="CAI9098757.1"/>
    </source>
</evidence>
<dbReference type="AlphaFoldDB" id="A0AAV1CWD4"/>
<keyword evidence="8" id="KW-0325">Glycoprotein</keyword>
<organism evidence="9 10">
    <name type="scientific">Oldenlandia corymbosa var. corymbosa</name>
    <dbReference type="NCBI Taxonomy" id="529605"/>
    <lineage>
        <taxon>Eukaryota</taxon>
        <taxon>Viridiplantae</taxon>
        <taxon>Streptophyta</taxon>
        <taxon>Embryophyta</taxon>
        <taxon>Tracheophyta</taxon>
        <taxon>Spermatophyta</taxon>
        <taxon>Magnoliopsida</taxon>
        <taxon>eudicotyledons</taxon>
        <taxon>Gunneridae</taxon>
        <taxon>Pentapetalae</taxon>
        <taxon>asterids</taxon>
        <taxon>lamiids</taxon>
        <taxon>Gentianales</taxon>
        <taxon>Rubiaceae</taxon>
        <taxon>Rubioideae</taxon>
        <taxon>Spermacoceae</taxon>
        <taxon>Hedyotis-Oldenlandia complex</taxon>
        <taxon>Oldenlandia</taxon>
    </lineage>
</organism>
<dbReference type="Pfam" id="PF13855">
    <property type="entry name" value="LRR_8"/>
    <property type="match status" value="1"/>
</dbReference>
<reference evidence="9" key="1">
    <citation type="submission" date="2023-03" db="EMBL/GenBank/DDBJ databases">
        <authorList>
            <person name="Julca I."/>
        </authorList>
    </citation>
    <scope>NUCLEOTIDE SEQUENCE</scope>
</reference>
<keyword evidence="5" id="KW-0677">Repeat</keyword>
<dbReference type="InterPro" id="IPR001611">
    <property type="entry name" value="Leu-rich_rpt"/>
</dbReference>
<sequence length="315" mass="34814">MLQGQIFSQQQTSYSWALGLSYLNLSHNSLTHIPQLPSQSLAFLDLSSNNFSGGLLMPPNEISVYLASYNKFTGEISRSMCNLSSLVLLDLSNNYLGGDVPQCLANLSTFFSILDLHSNSFLGILPSSFPIGCRLTSLNLRDNQLEGRIPRSLSNCSMLQVLDLGNNFLDGMFPWWLGTLQNLQVLSLRANHLYGSLGIPNSGSFFPALRILDLSGNKFSGVLSPNLFAQLNSMKIINHIITRMLDNGTFLYYQSSSVLVVTKGMEIDVYHVLSIFTTIDLSNNKFHGFIPDVIGNLIALQGLNLSHNGLEVRFH</sequence>
<dbReference type="PRINTS" id="PR00019">
    <property type="entry name" value="LEURICHRPT"/>
</dbReference>
<dbReference type="PANTHER" id="PTHR48061">
    <property type="entry name" value="LEUCINE-RICH REPEAT RECEPTOR PROTEIN KINASE EMS1-LIKE-RELATED"/>
    <property type="match status" value="1"/>
</dbReference>
<gene>
    <name evidence="9" type="ORF">OLC1_LOCUS8896</name>
</gene>
<evidence type="ECO:0000256" key="6">
    <source>
        <dbReference type="ARBA" id="ARBA00022989"/>
    </source>
</evidence>
<dbReference type="GO" id="GO:0016020">
    <property type="term" value="C:membrane"/>
    <property type="evidence" value="ECO:0007669"/>
    <property type="project" value="UniProtKB-SubCell"/>
</dbReference>
<evidence type="ECO:0000313" key="10">
    <source>
        <dbReference type="Proteomes" id="UP001161247"/>
    </source>
</evidence>
<keyword evidence="6" id="KW-1133">Transmembrane helix</keyword>
<evidence type="ECO:0000256" key="1">
    <source>
        <dbReference type="ARBA" id="ARBA00004479"/>
    </source>
</evidence>
<name>A0AAV1CWD4_OLDCO</name>
<keyword evidence="3" id="KW-0812">Transmembrane</keyword>
<dbReference type="PANTHER" id="PTHR48061:SF2">
    <property type="entry name" value="RECEPTOR LIKE PROTEIN 30-LIKE"/>
    <property type="match status" value="1"/>
</dbReference>
<dbReference type="Pfam" id="PF00560">
    <property type="entry name" value="LRR_1"/>
    <property type="match status" value="5"/>
</dbReference>
<protein>
    <submittedName>
        <fullName evidence="9">OLC1v1035456C1</fullName>
    </submittedName>
</protein>
<evidence type="ECO:0000256" key="3">
    <source>
        <dbReference type="ARBA" id="ARBA00022692"/>
    </source>
</evidence>
<accession>A0AAV1CWD4</accession>
<dbReference type="Proteomes" id="UP001161247">
    <property type="component" value="Chromosome 3"/>
</dbReference>
<proteinExistence type="predicted"/>
<evidence type="ECO:0000256" key="4">
    <source>
        <dbReference type="ARBA" id="ARBA00022729"/>
    </source>
</evidence>
<evidence type="ECO:0000256" key="2">
    <source>
        <dbReference type="ARBA" id="ARBA00022614"/>
    </source>
</evidence>
<keyword evidence="10" id="KW-1185">Reference proteome</keyword>
<dbReference type="EMBL" id="OX459120">
    <property type="protein sequence ID" value="CAI9098757.1"/>
    <property type="molecule type" value="Genomic_DNA"/>
</dbReference>
<dbReference type="InterPro" id="IPR046956">
    <property type="entry name" value="RLP23-like"/>
</dbReference>
<evidence type="ECO:0000256" key="7">
    <source>
        <dbReference type="ARBA" id="ARBA00023136"/>
    </source>
</evidence>
<keyword evidence="7" id="KW-0472">Membrane</keyword>
<dbReference type="PROSITE" id="PS51450">
    <property type="entry name" value="LRR"/>
    <property type="match status" value="1"/>
</dbReference>
<evidence type="ECO:0000256" key="5">
    <source>
        <dbReference type="ARBA" id="ARBA00022737"/>
    </source>
</evidence>
<keyword evidence="4" id="KW-0732">Signal</keyword>
<dbReference type="Gene3D" id="3.80.10.10">
    <property type="entry name" value="Ribonuclease Inhibitor"/>
    <property type="match status" value="1"/>
</dbReference>
<comment type="subcellular location">
    <subcellularLocation>
        <location evidence="1">Membrane</location>
        <topology evidence="1">Single-pass type I membrane protein</topology>
    </subcellularLocation>
</comment>
<dbReference type="SUPFAM" id="SSF52058">
    <property type="entry name" value="L domain-like"/>
    <property type="match status" value="2"/>
</dbReference>
<dbReference type="InterPro" id="IPR032675">
    <property type="entry name" value="LRR_dom_sf"/>
</dbReference>
<keyword evidence="2" id="KW-0433">Leucine-rich repeat</keyword>
<evidence type="ECO:0000256" key="8">
    <source>
        <dbReference type="ARBA" id="ARBA00023180"/>
    </source>
</evidence>
<dbReference type="FunFam" id="3.80.10.10:FF:000041">
    <property type="entry name" value="LRR receptor-like serine/threonine-protein kinase ERECTA"/>
    <property type="match status" value="1"/>
</dbReference>